<keyword evidence="5" id="KW-1185">Reference proteome</keyword>
<sequence length="358" mass="40623">MQKQKNQKSAWKIVCSIAISGTILLQGAVTAAWASDSDYGNHWAKEEIGKMVALRLYQGDEQGLIRPDRVMTRAEFMTLLVRAFDFQVNFIKAPDIKDIVDDVPSNAWYTDDLIRAAHTFLPIEHRIFHPDEGMTREVMAQWIMAAYTHKSNQTITIAEENLNFTDAGEIDPLYTEAVKEAASLKWLTGYDDGTFQPKAQVTRAQAAVIVARMLQTLPENQRKEIIPFQYHSRADQGKWDAPQQGMILRSKEDIRTFEEKWRDPSSSLSLLDPAQIDFEKQAVVALIGYPSSSSNPPLVTSMVRQDDQLTIHLEKKTGVIETADITGIYRFYKVSKEKVYGIKEVRTDLHTITVSPEK</sequence>
<feature type="chain" id="PRO_5045169231" evidence="2">
    <location>
        <begin position="35"/>
        <end position="358"/>
    </location>
</feature>
<evidence type="ECO:0000313" key="4">
    <source>
        <dbReference type="EMBL" id="MBC9785612.1"/>
    </source>
</evidence>
<keyword evidence="1" id="KW-0677">Repeat</keyword>
<reference evidence="4 5" key="1">
    <citation type="submission" date="2020-07" db="EMBL/GenBank/DDBJ databases">
        <title>Draft whole-genome sequence of Heliobacterium chlorum DSM 3682, type strain.</title>
        <authorList>
            <person name="Kyndt J.A."/>
            <person name="Meyer T.E."/>
            <person name="Imhoff J.F."/>
        </authorList>
    </citation>
    <scope>NUCLEOTIDE SEQUENCE [LARGE SCALE GENOMIC DNA]</scope>
    <source>
        <strain evidence="4 5">DSM 3682</strain>
    </source>
</reference>
<comment type="caution">
    <text evidence="4">The sequence shown here is derived from an EMBL/GenBank/DDBJ whole genome shotgun (WGS) entry which is preliminary data.</text>
</comment>
<dbReference type="Pfam" id="PF00395">
    <property type="entry name" value="SLH"/>
    <property type="match status" value="2"/>
</dbReference>
<dbReference type="Proteomes" id="UP000617402">
    <property type="component" value="Unassembled WGS sequence"/>
</dbReference>
<dbReference type="InterPro" id="IPR001119">
    <property type="entry name" value="SLH_dom"/>
</dbReference>
<evidence type="ECO:0000256" key="2">
    <source>
        <dbReference type="SAM" id="SignalP"/>
    </source>
</evidence>
<evidence type="ECO:0000259" key="3">
    <source>
        <dbReference type="PROSITE" id="PS51272"/>
    </source>
</evidence>
<name>A0ABR7T4B2_HELCL</name>
<dbReference type="PROSITE" id="PS51272">
    <property type="entry name" value="SLH"/>
    <property type="match status" value="2"/>
</dbReference>
<feature type="domain" description="SLH" evidence="3">
    <location>
        <begin position="31"/>
        <end position="94"/>
    </location>
</feature>
<keyword evidence="2" id="KW-0732">Signal</keyword>
<protein>
    <submittedName>
        <fullName evidence="4">S-layer homology domain-containing protein</fullName>
    </submittedName>
</protein>
<evidence type="ECO:0000313" key="5">
    <source>
        <dbReference type="Proteomes" id="UP000617402"/>
    </source>
</evidence>
<feature type="domain" description="SLH" evidence="3">
    <location>
        <begin position="161"/>
        <end position="224"/>
    </location>
</feature>
<proteinExistence type="predicted"/>
<organism evidence="4 5">
    <name type="scientific">Heliobacterium chlorum</name>
    <dbReference type="NCBI Taxonomy" id="2698"/>
    <lineage>
        <taxon>Bacteria</taxon>
        <taxon>Bacillati</taxon>
        <taxon>Bacillota</taxon>
        <taxon>Clostridia</taxon>
        <taxon>Eubacteriales</taxon>
        <taxon>Heliobacteriaceae</taxon>
        <taxon>Heliobacterium</taxon>
    </lineage>
</organism>
<feature type="signal peptide" evidence="2">
    <location>
        <begin position="1"/>
        <end position="34"/>
    </location>
</feature>
<dbReference type="EMBL" id="JACVHF010000016">
    <property type="protein sequence ID" value="MBC9785612.1"/>
    <property type="molecule type" value="Genomic_DNA"/>
</dbReference>
<dbReference type="RefSeq" id="WP_188041063.1">
    <property type="nucleotide sequence ID" value="NZ_JACVHF010000016.1"/>
</dbReference>
<accession>A0ABR7T4B2</accession>
<dbReference type="PANTHER" id="PTHR43308">
    <property type="entry name" value="OUTER MEMBRANE PROTEIN ALPHA-RELATED"/>
    <property type="match status" value="1"/>
</dbReference>
<dbReference type="InterPro" id="IPR051465">
    <property type="entry name" value="Cell_Envelope_Struct_Comp"/>
</dbReference>
<gene>
    <name evidence="4" type="ORF">H1S01_14050</name>
</gene>
<evidence type="ECO:0000256" key="1">
    <source>
        <dbReference type="ARBA" id="ARBA00022737"/>
    </source>
</evidence>